<name>A0A6G0W261_APHCR</name>
<dbReference type="OrthoDB" id="123207at2759"/>
<dbReference type="InterPro" id="IPR029526">
    <property type="entry name" value="PGBD"/>
</dbReference>
<accession>A0A6G0W261</accession>
<feature type="domain" description="PiggyBac transposable element-derived protein" evidence="2">
    <location>
        <begin position="4"/>
        <end position="239"/>
    </location>
</feature>
<dbReference type="PANTHER" id="PTHR47272:SF2">
    <property type="entry name" value="PIGGYBAC TRANSPOSABLE ELEMENT-DERIVED PROTEIN 3-LIKE"/>
    <property type="match status" value="1"/>
</dbReference>
<evidence type="ECO:0000256" key="1">
    <source>
        <dbReference type="SAM" id="MobiDB-lite"/>
    </source>
</evidence>
<feature type="non-terminal residue" evidence="3">
    <location>
        <position position="777"/>
    </location>
</feature>
<protein>
    <submittedName>
        <fullName evidence="3">PiggyBac transposable element-derived protein 3-like</fullName>
    </submittedName>
</protein>
<evidence type="ECO:0000313" key="4">
    <source>
        <dbReference type="Proteomes" id="UP000478052"/>
    </source>
</evidence>
<reference evidence="3 4" key="1">
    <citation type="submission" date="2019-08" db="EMBL/GenBank/DDBJ databases">
        <title>Whole genome of Aphis craccivora.</title>
        <authorList>
            <person name="Voronova N.V."/>
            <person name="Shulinski R.S."/>
            <person name="Bandarenka Y.V."/>
            <person name="Zhorov D.G."/>
            <person name="Warner D."/>
        </authorList>
    </citation>
    <scope>NUCLEOTIDE SEQUENCE [LARGE SCALE GENOMIC DNA]</scope>
    <source>
        <strain evidence="3">180601</strain>
        <tissue evidence="3">Whole Body</tissue>
    </source>
</reference>
<sequence length="777" mass="89705">MPKLCIDEQMVSFKGHLSIKQYIRNKPNPWGIKILMLCGESGVVYDFVLYQGTNTEIDSQVQKQFGQGPGVVLHLCKIVKKNKHFLYFDNYFSSFNLFERLQQIGICAAGTIRVNRFAKPSILSDKNLAKMSRGTTFEVRSDVPNCNIGLVQWYDNKVVNLASNFIISGNIDVVRRWDKKNKTYVDVERPEIVQKYNKSMGGVDNMDKLISYYRTFIKSRKWTLRMISHAFDMTAANCWLTYIKDAEYFKIQTNKRYDLLHFRMELANGLINVGKPTTTPKRKKGRPCTKDDYEPLNKASPTSSNRKVDGKLPSDELRLDTVDHLPDFDELKNATKCKLKKCTRRTHMFCSKCKHHLCLDGKSLKRLNHVDLDKNKVIMSCVQLVTTNGRPFQSLDDSGFRLIMNPIFEAIGDVDCVTRLNRSIIGVNIQYFKDLQLQIKTIGMTEPSERHTYIRTFKRSVISITCDNGANIVKMVIIFNDNEETSDDESESEEIENINLNDNDGLLTDNQVNDMINEAEMNLDADNLEHEIASVLNPYYEPLPLTQCIRCSAHTLQLCIENGLQQPVVKTLRTQSYVALLKKDGLKQAILDNITRWSSKYLMLLRLLELKTFCKDHQQINHDLKLNNNEWRQIECLIKSLELVYLATKMLQIRDLTIGDFYGIWIQTKNKLNQINSTVSLSILNNMKTREVQLLENDIFISAVYIDPRFKCLLTVQNQEKAVNYLLKLWDLKESLTCIENSGIDSTKTEQPDNHITDEIMLKMMVMILRLSYKTIP</sequence>
<dbReference type="Proteomes" id="UP000478052">
    <property type="component" value="Unassembled WGS sequence"/>
</dbReference>
<gene>
    <name evidence="3" type="ORF">FWK35_00029045</name>
</gene>
<keyword evidence="4" id="KW-1185">Reference proteome</keyword>
<evidence type="ECO:0000259" key="2">
    <source>
        <dbReference type="Pfam" id="PF13843"/>
    </source>
</evidence>
<dbReference type="PANTHER" id="PTHR47272">
    <property type="entry name" value="DDE_TNP_1_7 DOMAIN-CONTAINING PROTEIN"/>
    <property type="match status" value="1"/>
</dbReference>
<evidence type="ECO:0000313" key="3">
    <source>
        <dbReference type="EMBL" id="KAF0720756.1"/>
    </source>
</evidence>
<dbReference type="EMBL" id="VUJU01009408">
    <property type="protein sequence ID" value="KAF0720756.1"/>
    <property type="molecule type" value="Genomic_DNA"/>
</dbReference>
<dbReference type="InterPro" id="IPR012337">
    <property type="entry name" value="RNaseH-like_sf"/>
</dbReference>
<dbReference type="Pfam" id="PF13843">
    <property type="entry name" value="DDE_Tnp_1_7"/>
    <property type="match status" value="1"/>
</dbReference>
<organism evidence="3 4">
    <name type="scientific">Aphis craccivora</name>
    <name type="common">Cowpea aphid</name>
    <dbReference type="NCBI Taxonomy" id="307492"/>
    <lineage>
        <taxon>Eukaryota</taxon>
        <taxon>Metazoa</taxon>
        <taxon>Ecdysozoa</taxon>
        <taxon>Arthropoda</taxon>
        <taxon>Hexapoda</taxon>
        <taxon>Insecta</taxon>
        <taxon>Pterygota</taxon>
        <taxon>Neoptera</taxon>
        <taxon>Paraneoptera</taxon>
        <taxon>Hemiptera</taxon>
        <taxon>Sternorrhyncha</taxon>
        <taxon>Aphidomorpha</taxon>
        <taxon>Aphidoidea</taxon>
        <taxon>Aphididae</taxon>
        <taxon>Aphidini</taxon>
        <taxon>Aphis</taxon>
        <taxon>Aphis</taxon>
    </lineage>
</organism>
<feature type="region of interest" description="Disordered" evidence="1">
    <location>
        <begin position="273"/>
        <end position="312"/>
    </location>
</feature>
<comment type="caution">
    <text evidence="3">The sequence shown here is derived from an EMBL/GenBank/DDBJ whole genome shotgun (WGS) entry which is preliminary data.</text>
</comment>
<dbReference type="SUPFAM" id="SSF53098">
    <property type="entry name" value="Ribonuclease H-like"/>
    <property type="match status" value="1"/>
</dbReference>
<dbReference type="AlphaFoldDB" id="A0A6G0W261"/>
<proteinExistence type="predicted"/>